<feature type="domain" description="EGF-like" evidence="3">
    <location>
        <begin position="1014"/>
        <end position="1048"/>
    </location>
</feature>
<dbReference type="SMART" id="SM01411">
    <property type="entry name" value="Ephrin_rec_like"/>
    <property type="match status" value="5"/>
</dbReference>
<keyword evidence="1" id="KW-1133">Transmembrane helix</keyword>
<feature type="signal peptide" evidence="2">
    <location>
        <begin position="1"/>
        <end position="22"/>
    </location>
</feature>
<feature type="domain" description="EGF-like" evidence="3">
    <location>
        <begin position="823"/>
        <end position="859"/>
    </location>
</feature>
<dbReference type="KEGG" id="tet:TTHERM_00009810"/>
<dbReference type="EMBL" id="GG662845">
    <property type="protein sequence ID" value="EAR87920.2"/>
    <property type="molecule type" value="Genomic_DNA"/>
</dbReference>
<gene>
    <name evidence="4" type="ORF">TTHERM_00009810</name>
</gene>
<feature type="domain" description="EGF-like" evidence="3">
    <location>
        <begin position="1049"/>
        <end position="1079"/>
    </location>
</feature>
<sequence length="1276" mass="144405">MMKLKNLCKILYLQILVQISFQIDCVIQNSILNVPSTGCNLPSAQNQITQVDKLILNGQLNISRYAYLQYKTLEANDGAAMNLKSNYEQIKIEDIGTDTCSLELLKPVTMSLSSQSQNFVYDIYSISNSNQLTIRDLPLGLFHGVKILISSLSGLTEYAIVDKILDQVVYLQNPLQKNHLSWQVAGKSLQTYYPKLIVIDEQRIIFKNACLKIFPQKPQDLLNNAGILFQDMKGLSYENQDLSNIVGLTQSIFLNSDNFTNQFFQIQGQISNILIIGVNELTINDQTQLSSIQYISMYRMNKSSLNIFAIPDNLNPIILDSWYLNDCQVTLYLDNPIDTQQLLNSNLLNIQLKIVKSYNGPLLIQSNNLLNCILSKDKNRGYPSDLTIQANQIAGKELNMQNFDFLNAYILQNYFDGTRLMYAILLSQQVKQEVKQANIVIDRNIFSNFEYQGYDLITTTLQSTGYQEPVLQYSEYIYQVTLKTNIFNILPSSQQKVIFLPSLILNYQYYQNYDRYFLALPLDDTIYHKTKTLRKYPLTSIIYHKPLFFFWNFLGQISFDIGNATGYYMDIKTQEFNQTWQIGTTYYILEDTIYKAYFKSTLDNQLSAAPEQLNLYTFNWKEDAIIPQIKIYFKSSTPIQAINVQLNGNLVASDDEYVSIDPIDGCLNVYPKIYDSFRKPINITITKCQDGQVLSNQQCVSNCPDGQHLLNSVCLDGKQKEGYYFQNNQYLPCLGGANNNCKACSTSNDCQECFILEVLSGQLCYVEQYQQFYSISGFQNCFQNCQYCYDQQICSVCVEGYVLSQDQNSCNLCPQGNFIKDKECISCPSNFNCADCFSDQAGSCRSCKPGFTLVKGFCQQTCIQSQYLDNFGICQPCDPTCLECSDSGKTNCTRCSKGKILNVQPQSQTCEQSTCTNLQFLNNNNVCQNCFDQTNQNGCFDSYPNSIICDSGHYAQQNVSGCQMCDKSCKTCQYQSTNCIECNQDYSFISGNSGQCQKCQDGFYAPLNAITCLSCSSPCKTCSGSSNNCLTCLDGFYFDSNSSNGKCIKCDVNCMECMNTSTQCTKCPQNSYLSSNKCLNCPAGQYVDPKSQQCANCDFSCSKCSESSTNCTECYSGQFLSNGQCIKCDVNCKECMNISTQCTKCPQNQYLSSNKCLSDCPTGQYADSQLRICEDCDKSKSKECLKMQNIKLRDTKNGLEQGALVGIALGSFAFLTAVIITLRYFYKKRKQNLVIQIDPNFKNNLVYSNTQINTQRDIETKNQEEAKEQTDFKVIN</sequence>
<dbReference type="InterPro" id="IPR006212">
    <property type="entry name" value="Furin_repeat"/>
</dbReference>
<evidence type="ECO:0000256" key="1">
    <source>
        <dbReference type="SAM" id="Phobius"/>
    </source>
</evidence>
<keyword evidence="5" id="KW-1185">Reference proteome</keyword>
<dbReference type="InterPro" id="IPR000742">
    <property type="entry name" value="EGF"/>
</dbReference>
<dbReference type="OrthoDB" id="304072at2759"/>
<feature type="domain" description="EGF-like" evidence="3">
    <location>
        <begin position="964"/>
        <end position="997"/>
    </location>
</feature>
<dbReference type="PANTHER" id="PTHR23275:SF100">
    <property type="entry name" value="EGF-LIKE DOMAIN-CONTAINING PROTEIN"/>
    <property type="match status" value="1"/>
</dbReference>
<dbReference type="GeneID" id="7831396"/>
<evidence type="ECO:0000259" key="3">
    <source>
        <dbReference type="SMART" id="SM00181"/>
    </source>
</evidence>
<dbReference type="InterPro" id="IPR052798">
    <property type="entry name" value="Giardia_VSA"/>
</dbReference>
<name>Q22S52_TETTS</name>
<proteinExistence type="predicted"/>
<feature type="transmembrane region" description="Helical" evidence="1">
    <location>
        <begin position="1203"/>
        <end position="1226"/>
    </location>
</feature>
<dbReference type="eggNOG" id="KOG3525">
    <property type="taxonomic scope" value="Eukaryota"/>
</dbReference>
<dbReference type="SMART" id="SM00261">
    <property type="entry name" value="FU"/>
    <property type="match status" value="7"/>
</dbReference>
<keyword evidence="2" id="KW-0732">Signal</keyword>
<dbReference type="SMART" id="SM00181">
    <property type="entry name" value="EGF"/>
    <property type="match status" value="8"/>
</dbReference>
<accession>Q22S52</accession>
<dbReference type="HOGENOM" id="CLU_261415_0_0_1"/>
<keyword evidence="1 4" id="KW-0812">Transmembrane</keyword>
<feature type="domain" description="EGF-like" evidence="3">
    <location>
        <begin position="876"/>
        <end position="911"/>
    </location>
</feature>
<reference evidence="5" key="1">
    <citation type="journal article" date="2006" name="PLoS Biol.">
        <title>Macronuclear genome sequence of the ciliate Tetrahymena thermophila, a model eukaryote.</title>
        <authorList>
            <person name="Eisen J.A."/>
            <person name="Coyne R.S."/>
            <person name="Wu M."/>
            <person name="Wu D."/>
            <person name="Thiagarajan M."/>
            <person name="Wortman J.R."/>
            <person name="Badger J.H."/>
            <person name="Ren Q."/>
            <person name="Amedeo P."/>
            <person name="Jones K.M."/>
            <person name="Tallon L.J."/>
            <person name="Delcher A.L."/>
            <person name="Salzberg S.L."/>
            <person name="Silva J.C."/>
            <person name="Haas B.J."/>
            <person name="Majoros W.H."/>
            <person name="Farzad M."/>
            <person name="Carlton J.M."/>
            <person name="Smith R.K. Jr."/>
            <person name="Garg J."/>
            <person name="Pearlman R.E."/>
            <person name="Karrer K.M."/>
            <person name="Sun L."/>
            <person name="Manning G."/>
            <person name="Elde N.C."/>
            <person name="Turkewitz A.P."/>
            <person name="Asai D.J."/>
            <person name="Wilkes D.E."/>
            <person name="Wang Y."/>
            <person name="Cai H."/>
            <person name="Collins K."/>
            <person name="Stewart B.A."/>
            <person name="Lee S.R."/>
            <person name="Wilamowska K."/>
            <person name="Weinberg Z."/>
            <person name="Ruzzo W.L."/>
            <person name="Wloga D."/>
            <person name="Gaertig J."/>
            <person name="Frankel J."/>
            <person name="Tsao C.-C."/>
            <person name="Gorovsky M.A."/>
            <person name="Keeling P.J."/>
            <person name="Waller R.F."/>
            <person name="Patron N.J."/>
            <person name="Cherry J.M."/>
            <person name="Stover N.A."/>
            <person name="Krieger C.J."/>
            <person name="del Toro C."/>
            <person name="Ryder H.F."/>
            <person name="Williamson S.C."/>
            <person name="Barbeau R.A."/>
            <person name="Hamilton E.P."/>
            <person name="Orias E."/>
        </authorList>
    </citation>
    <scope>NUCLEOTIDE SEQUENCE [LARGE SCALE GENOMIC DNA]</scope>
    <source>
        <strain evidence="5">SB210</strain>
    </source>
</reference>
<dbReference type="CDD" id="cd00064">
    <property type="entry name" value="FU"/>
    <property type="match status" value="2"/>
</dbReference>
<feature type="domain" description="EGF-like" evidence="3">
    <location>
        <begin position="1096"/>
        <end position="1126"/>
    </location>
</feature>
<feature type="chain" id="PRO_5004201233" evidence="2">
    <location>
        <begin position="23"/>
        <end position="1276"/>
    </location>
</feature>
<evidence type="ECO:0000313" key="4">
    <source>
        <dbReference type="EMBL" id="EAR87920.2"/>
    </source>
</evidence>
<dbReference type="AlphaFoldDB" id="Q22S52"/>
<dbReference type="InParanoid" id="Q22S52"/>
<organism evidence="4 5">
    <name type="scientific">Tetrahymena thermophila (strain SB210)</name>
    <dbReference type="NCBI Taxonomy" id="312017"/>
    <lineage>
        <taxon>Eukaryota</taxon>
        <taxon>Sar</taxon>
        <taxon>Alveolata</taxon>
        <taxon>Ciliophora</taxon>
        <taxon>Intramacronucleata</taxon>
        <taxon>Oligohymenophorea</taxon>
        <taxon>Hymenostomatida</taxon>
        <taxon>Tetrahymenina</taxon>
        <taxon>Tetrahymenidae</taxon>
        <taxon>Tetrahymena</taxon>
    </lineage>
</organism>
<dbReference type="InterPro" id="IPR009030">
    <property type="entry name" value="Growth_fac_rcpt_cys_sf"/>
</dbReference>
<dbReference type="Gene3D" id="2.10.220.10">
    <property type="entry name" value="Hormone Receptor, Insulin-like Growth Factor Receptor 1, Chain A, domain 2"/>
    <property type="match status" value="4"/>
</dbReference>
<keyword evidence="1" id="KW-0472">Membrane</keyword>
<evidence type="ECO:0000256" key="2">
    <source>
        <dbReference type="SAM" id="SignalP"/>
    </source>
</evidence>
<dbReference type="PANTHER" id="PTHR23275">
    <property type="entry name" value="CABRIOLET.-RELATED"/>
    <property type="match status" value="1"/>
</dbReference>
<feature type="domain" description="EGF-like" evidence="3">
    <location>
        <begin position="780"/>
        <end position="811"/>
    </location>
</feature>
<dbReference type="RefSeq" id="XP_001008165.2">
    <property type="nucleotide sequence ID" value="XM_001008165.3"/>
</dbReference>
<dbReference type="SUPFAM" id="SSF57184">
    <property type="entry name" value="Growth factor receptor domain"/>
    <property type="match status" value="3"/>
</dbReference>
<feature type="domain" description="EGF-like" evidence="3">
    <location>
        <begin position="1127"/>
        <end position="1157"/>
    </location>
</feature>
<evidence type="ECO:0000313" key="5">
    <source>
        <dbReference type="Proteomes" id="UP000009168"/>
    </source>
</evidence>
<dbReference type="Proteomes" id="UP000009168">
    <property type="component" value="Unassembled WGS sequence"/>
</dbReference>
<protein>
    <submittedName>
        <fullName evidence="4">Transmembrane protein, putative</fullName>
    </submittedName>
</protein>